<proteinExistence type="predicted"/>
<reference evidence="1" key="2">
    <citation type="journal article" date="2023" name="IMA Fungus">
        <title>Comparative genomic study of the Penicillium genus elucidates a diverse pangenome and 15 lateral gene transfer events.</title>
        <authorList>
            <person name="Petersen C."/>
            <person name="Sorensen T."/>
            <person name="Nielsen M.R."/>
            <person name="Sondergaard T.E."/>
            <person name="Sorensen J.L."/>
            <person name="Fitzpatrick D.A."/>
            <person name="Frisvad J.C."/>
            <person name="Nielsen K.L."/>
        </authorList>
    </citation>
    <scope>NUCLEOTIDE SEQUENCE</scope>
    <source>
        <strain evidence="1">IBT 22155</strain>
    </source>
</reference>
<reference evidence="1" key="1">
    <citation type="submission" date="2022-11" db="EMBL/GenBank/DDBJ databases">
        <authorList>
            <person name="Petersen C."/>
        </authorList>
    </citation>
    <scope>NUCLEOTIDE SEQUENCE</scope>
    <source>
        <strain evidence="1">IBT 22155</strain>
    </source>
</reference>
<evidence type="ECO:0000313" key="2">
    <source>
        <dbReference type="Proteomes" id="UP001149079"/>
    </source>
</evidence>
<accession>A0A9W9H7D3</accession>
<evidence type="ECO:0000313" key="1">
    <source>
        <dbReference type="EMBL" id="KAJ5139129.1"/>
    </source>
</evidence>
<keyword evidence="2" id="KW-1185">Reference proteome</keyword>
<name>A0A9W9H7D3_9EURO</name>
<dbReference type="Proteomes" id="UP001149079">
    <property type="component" value="Unassembled WGS sequence"/>
</dbReference>
<organism evidence="1 2">
    <name type="scientific">Penicillium bovifimosum</name>
    <dbReference type="NCBI Taxonomy" id="126998"/>
    <lineage>
        <taxon>Eukaryota</taxon>
        <taxon>Fungi</taxon>
        <taxon>Dikarya</taxon>
        <taxon>Ascomycota</taxon>
        <taxon>Pezizomycotina</taxon>
        <taxon>Eurotiomycetes</taxon>
        <taxon>Eurotiomycetidae</taxon>
        <taxon>Eurotiales</taxon>
        <taxon>Aspergillaceae</taxon>
        <taxon>Penicillium</taxon>
    </lineage>
</organism>
<comment type="caution">
    <text evidence="1">The sequence shown here is derived from an EMBL/GenBank/DDBJ whole genome shotgun (WGS) entry which is preliminary data.</text>
</comment>
<dbReference type="AlphaFoldDB" id="A0A9W9H7D3"/>
<protein>
    <submittedName>
        <fullName evidence="1">Uncharacterized protein</fullName>
    </submittedName>
</protein>
<dbReference type="OrthoDB" id="2440450at2759"/>
<dbReference type="GeneID" id="81403891"/>
<dbReference type="EMBL" id="JAPQKL010000003">
    <property type="protein sequence ID" value="KAJ5139129.1"/>
    <property type="molecule type" value="Genomic_DNA"/>
</dbReference>
<sequence>MNGVPESDVPADMVEWLDEDWKCSCVGVVGTLRSLAWLASLDELVEAIDSPAYTIVDDIESCLMAQATCGQLNVTLRRARSHLEWLIAGCQVLSDSGPADQSLSNQ</sequence>
<gene>
    <name evidence="1" type="ORF">N7515_003977</name>
</gene>
<dbReference type="RefSeq" id="XP_056523778.1">
    <property type="nucleotide sequence ID" value="XM_056664721.1"/>
</dbReference>